<dbReference type="FunFam" id="3.40.50.300:FF:000251">
    <property type="entry name" value="ABC transporter B family member 19"/>
    <property type="match status" value="1"/>
</dbReference>
<evidence type="ECO:0000259" key="10">
    <source>
        <dbReference type="PROSITE" id="PS50929"/>
    </source>
</evidence>
<dbReference type="EMBL" id="GG738902">
    <property type="protein sequence ID" value="EFC39047.1"/>
    <property type="molecule type" value="Genomic_DNA"/>
</dbReference>
<dbReference type="InterPro" id="IPR039421">
    <property type="entry name" value="Type_1_exporter"/>
</dbReference>
<evidence type="ECO:0000256" key="2">
    <source>
        <dbReference type="ARBA" id="ARBA00007577"/>
    </source>
</evidence>
<dbReference type="Gene3D" id="3.40.50.300">
    <property type="entry name" value="P-loop containing nucleotide triphosphate hydrolases"/>
    <property type="match status" value="1"/>
</dbReference>
<dbReference type="KEGG" id="ngr:NAEGRDRAFT_73046"/>
<evidence type="ECO:0000256" key="7">
    <source>
        <dbReference type="ARBA" id="ARBA00023136"/>
    </source>
</evidence>
<evidence type="ECO:0000256" key="4">
    <source>
        <dbReference type="ARBA" id="ARBA00022741"/>
    </source>
</evidence>
<dbReference type="OrthoDB" id="6500128at2759"/>
<keyword evidence="5" id="KW-0067">ATP-binding</keyword>
<dbReference type="CDD" id="cd18577">
    <property type="entry name" value="ABC_6TM_Pgp_ABCB1_D1_like"/>
    <property type="match status" value="1"/>
</dbReference>
<dbReference type="GO" id="GO:0005743">
    <property type="term" value="C:mitochondrial inner membrane"/>
    <property type="evidence" value="ECO:0007669"/>
    <property type="project" value="TreeGrafter"/>
</dbReference>
<dbReference type="SMART" id="SM00382">
    <property type="entry name" value="AAA"/>
    <property type="match status" value="1"/>
</dbReference>
<dbReference type="eggNOG" id="KOG0055">
    <property type="taxonomic scope" value="Eukaryota"/>
</dbReference>
<dbReference type="GO" id="GO:0016887">
    <property type="term" value="F:ATP hydrolysis activity"/>
    <property type="evidence" value="ECO:0007669"/>
    <property type="project" value="InterPro"/>
</dbReference>
<feature type="domain" description="ABC transmembrane type-1" evidence="10">
    <location>
        <begin position="94"/>
        <end position="381"/>
    </location>
</feature>
<dbReference type="InterPro" id="IPR017871">
    <property type="entry name" value="ABC_transporter-like_CS"/>
</dbReference>
<reference evidence="11 12" key="1">
    <citation type="journal article" date="2010" name="Cell">
        <title>The genome of Naegleria gruberi illuminates early eukaryotic versatility.</title>
        <authorList>
            <person name="Fritz-Laylin L.K."/>
            <person name="Prochnik S.E."/>
            <person name="Ginger M.L."/>
            <person name="Dacks J.B."/>
            <person name="Carpenter M.L."/>
            <person name="Field M.C."/>
            <person name="Kuo A."/>
            <person name="Paredez A."/>
            <person name="Chapman J."/>
            <person name="Pham J."/>
            <person name="Shu S."/>
            <person name="Neupane R."/>
            <person name="Cipriano M."/>
            <person name="Mancuso J."/>
            <person name="Tu H."/>
            <person name="Salamov A."/>
            <person name="Lindquist E."/>
            <person name="Shapiro H."/>
            <person name="Lucas S."/>
            <person name="Grigoriev I.V."/>
            <person name="Cande W.Z."/>
            <person name="Fulton C."/>
            <person name="Rokhsar D.S."/>
            <person name="Dawson S.C."/>
        </authorList>
    </citation>
    <scope>NUCLEOTIDE SEQUENCE [LARGE SCALE GENOMIC DNA]</scope>
    <source>
        <strain evidence="11 12">NEG-M</strain>
    </source>
</reference>
<evidence type="ECO:0000256" key="1">
    <source>
        <dbReference type="ARBA" id="ARBA00004141"/>
    </source>
</evidence>
<feature type="transmembrane region" description="Helical" evidence="8">
    <location>
        <begin position="217"/>
        <end position="234"/>
    </location>
</feature>
<proteinExistence type="inferred from homology"/>
<comment type="similarity">
    <text evidence="2">Belongs to the ABC transporter superfamily. ABCB family. Multidrug resistance exporter (TC 3.A.1.201) subfamily.</text>
</comment>
<keyword evidence="3 8" id="KW-0812">Transmembrane</keyword>
<evidence type="ECO:0000256" key="5">
    <source>
        <dbReference type="ARBA" id="ARBA00022840"/>
    </source>
</evidence>
<keyword evidence="12" id="KW-1185">Reference proteome</keyword>
<dbReference type="STRING" id="5762.D2VVK0"/>
<dbReference type="InterPro" id="IPR003593">
    <property type="entry name" value="AAA+_ATPase"/>
</dbReference>
<dbReference type="PROSITE" id="PS50929">
    <property type="entry name" value="ABC_TM1F"/>
    <property type="match status" value="1"/>
</dbReference>
<dbReference type="SUPFAM" id="SSF52540">
    <property type="entry name" value="P-loop containing nucleoside triphosphate hydrolases"/>
    <property type="match status" value="1"/>
</dbReference>
<dbReference type="OMA" id="NSARINP"/>
<feature type="transmembrane region" description="Helical" evidence="8">
    <location>
        <begin position="138"/>
        <end position="159"/>
    </location>
</feature>
<dbReference type="VEuPathDB" id="AmoebaDB:NAEGRDRAFT_73046"/>
<feature type="transmembrane region" description="Helical" evidence="8">
    <location>
        <begin position="352"/>
        <end position="376"/>
    </location>
</feature>
<name>D2VVK0_NAEGR</name>
<feature type="transmembrane region" description="Helical" evidence="8">
    <location>
        <begin position="90"/>
        <end position="118"/>
    </location>
</feature>
<dbReference type="GO" id="GO:0015421">
    <property type="term" value="F:ABC-type oligopeptide transporter activity"/>
    <property type="evidence" value="ECO:0007669"/>
    <property type="project" value="TreeGrafter"/>
</dbReference>
<dbReference type="SUPFAM" id="SSF90123">
    <property type="entry name" value="ABC transporter transmembrane region"/>
    <property type="match status" value="1"/>
</dbReference>
<keyword evidence="7 8" id="KW-0472">Membrane</keyword>
<dbReference type="Pfam" id="PF00664">
    <property type="entry name" value="ABC_membrane"/>
    <property type="match status" value="1"/>
</dbReference>
<evidence type="ECO:0000313" key="11">
    <source>
        <dbReference type="EMBL" id="EFC39047.1"/>
    </source>
</evidence>
<dbReference type="GO" id="GO:0090374">
    <property type="term" value="P:oligopeptide export from mitochondrion"/>
    <property type="evidence" value="ECO:0007669"/>
    <property type="project" value="TreeGrafter"/>
</dbReference>
<keyword evidence="4" id="KW-0547">Nucleotide-binding</keyword>
<dbReference type="GeneID" id="8858162"/>
<dbReference type="RefSeq" id="XP_002671791.1">
    <property type="nucleotide sequence ID" value="XM_002671745.1"/>
</dbReference>
<comment type="subcellular location">
    <subcellularLocation>
        <location evidence="1">Membrane</location>
        <topology evidence="1">Multi-pass membrane protein</topology>
    </subcellularLocation>
</comment>
<evidence type="ECO:0000256" key="3">
    <source>
        <dbReference type="ARBA" id="ARBA00022692"/>
    </source>
</evidence>
<protein>
    <submittedName>
        <fullName evidence="11">Predicted protein</fullName>
    </submittedName>
</protein>
<dbReference type="InParanoid" id="D2VVK0"/>
<dbReference type="InterPro" id="IPR011527">
    <property type="entry name" value="ABC1_TM_dom"/>
</dbReference>
<sequence>MTETHALDYQIEIKDDKPTDHKLDIDALTPRDEKATNPAALSRNPFKRRRQKRKLNALEKMKDEIPDPREPKIGFKDHLILLKLIGFKNWVLIFFATVGAGGAGVIGLCFQFILGDLINSLATIMSDSNALRDEVNSIAGKFAIVALGAVIANFMNQFFNTLASETISRTLRQKYFESLTAQEMAFFDIKKVGQLACISSDDVAIVQEIYTSKWSTFFQQVVQVVVGLILAFISSWKMSLVIISTSPIIFVLICGVSQGIKKLSKKTSEANEHASAIATEIVSSIKTVRSMGGEPKERIRYRNDLKKVHKYGLFKSILQGFVFFVLSFTIWGTVALAFWFGGNLTVDGEISIGSMFRVFGLSLMAVMALSNAGTFFTEYAKAIQSQTSLLKVIRRVPEIPFKGGKTIENLKGDISIKNIDFIYPARPNTTVLKSFSLEIKTGQAVAFVGPSGSGKSTIVGLIERFYNPVKGNISIDGVDISELDPMWLHQVVGIVNQEPTLFACSIRDNITYACRRPVSQEEVEEAAKAANCHSFISDLPEGYTTLLGEKGVSLSGGQKQRIAIARALLQDPKILLLDEATSALDTESETLVQAALDKLMKGRTTICIAHRLSTVKNSDMLCVLSKGVLVEQGKHEELIQIPDGVYKKLAEKQMMFAH</sequence>
<evidence type="ECO:0000256" key="6">
    <source>
        <dbReference type="ARBA" id="ARBA00022989"/>
    </source>
</evidence>
<evidence type="ECO:0000259" key="9">
    <source>
        <dbReference type="PROSITE" id="PS50893"/>
    </source>
</evidence>
<dbReference type="InterPro" id="IPR003439">
    <property type="entry name" value="ABC_transporter-like_ATP-bd"/>
</dbReference>
<dbReference type="GO" id="GO:0005524">
    <property type="term" value="F:ATP binding"/>
    <property type="evidence" value="ECO:0007669"/>
    <property type="project" value="UniProtKB-KW"/>
</dbReference>
<keyword evidence="6 8" id="KW-1133">Transmembrane helix</keyword>
<evidence type="ECO:0000313" key="12">
    <source>
        <dbReference type="Proteomes" id="UP000006671"/>
    </source>
</evidence>
<gene>
    <name evidence="11" type="ORF">NAEGRDRAFT_73046</name>
</gene>
<accession>D2VVK0</accession>
<evidence type="ECO:0000256" key="8">
    <source>
        <dbReference type="SAM" id="Phobius"/>
    </source>
</evidence>
<dbReference type="AlphaFoldDB" id="D2VVK0"/>
<feature type="transmembrane region" description="Helical" evidence="8">
    <location>
        <begin position="240"/>
        <end position="260"/>
    </location>
</feature>
<dbReference type="PANTHER" id="PTHR43394:SF27">
    <property type="entry name" value="ATP-DEPENDENT TRANSLOCASE ABCB1-LIKE"/>
    <property type="match status" value="1"/>
</dbReference>
<organism evidence="12">
    <name type="scientific">Naegleria gruberi</name>
    <name type="common">Amoeba</name>
    <dbReference type="NCBI Taxonomy" id="5762"/>
    <lineage>
        <taxon>Eukaryota</taxon>
        <taxon>Discoba</taxon>
        <taxon>Heterolobosea</taxon>
        <taxon>Tetramitia</taxon>
        <taxon>Eutetramitia</taxon>
        <taxon>Vahlkampfiidae</taxon>
        <taxon>Naegleria</taxon>
    </lineage>
</organism>
<dbReference type="Pfam" id="PF00005">
    <property type="entry name" value="ABC_tran"/>
    <property type="match status" value="1"/>
</dbReference>
<dbReference type="Proteomes" id="UP000006671">
    <property type="component" value="Unassembled WGS sequence"/>
</dbReference>
<dbReference type="Gene3D" id="1.20.1560.10">
    <property type="entry name" value="ABC transporter type 1, transmembrane domain"/>
    <property type="match status" value="1"/>
</dbReference>
<feature type="transmembrane region" description="Helical" evidence="8">
    <location>
        <begin position="317"/>
        <end position="340"/>
    </location>
</feature>
<dbReference type="PROSITE" id="PS50893">
    <property type="entry name" value="ABC_TRANSPORTER_2"/>
    <property type="match status" value="1"/>
</dbReference>
<dbReference type="InterPro" id="IPR027417">
    <property type="entry name" value="P-loop_NTPase"/>
</dbReference>
<dbReference type="InterPro" id="IPR036640">
    <property type="entry name" value="ABC1_TM_sf"/>
</dbReference>
<dbReference type="PROSITE" id="PS00211">
    <property type="entry name" value="ABC_TRANSPORTER_1"/>
    <property type="match status" value="1"/>
</dbReference>
<dbReference type="CDD" id="cd03249">
    <property type="entry name" value="ABC_MTABC3_MDL1_MDL2"/>
    <property type="match status" value="1"/>
</dbReference>
<dbReference type="PANTHER" id="PTHR43394">
    <property type="entry name" value="ATP-DEPENDENT PERMEASE MDL1, MITOCHONDRIAL"/>
    <property type="match status" value="1"/>
</dbReference>
<feature type="domain" description="ABC transporter" evidence="9">
    <location>
        <begin position="414"/>
        <end position="651"/>
    </location>
</feature>